<dbReference type="Gene3D" id="3.10.290.10">
    <property type="entry name" value="RNA-binding S4 domain"/>
    <property type="match status" value="1"/>
</dbReference>
<dbReference type="GO" id="GO:0003723">
    <property type="term" value="F:RNA binding"/>
    <property type="evidence" value="ECO:0007669"/>
    <property type="project" value="UniProtKB-KW"/>
</dbReference>
<evidence type="ECO:0000259" key="3">
    <source>
        <dbReference type="SMART" id="SM00363"/>
    </source>
</evidence>
<dbReference type="RefSeq" id="WP_007199202.1">
    <property type="nucleotide sequence ID" value="NZ_CM002917.1"/>
</dbReference>
<comment type="caution">
    <text evidence="4">The sequence shown here is derived from an EMBL/GenBank/DDBJ whole genome shotgun (WGS) entry which is preliminary data.</text>
</comment>
<accession>A9D885</accession>
<dbReference type="Proteomes" id="UP000004291">
    <property type="component" value="Chromosome"/>
</dbReference>
<dbReference type="SMART" id="SM00363">
    <property type="entry name" value="S4"/>
    <property type="match status" value="1"/>
</dbReference>
<dbReference type="eggNOG" id="COG1188">
    <property type="taxonomic scope" value="Bacteria"/>
</dbReference>
<evidence type="ECO:0000313" key="5">
    <source>
        <dbReference type="Proteomes" id="UP000004291"/>
    </source>
</evidence>
<dbReference type="STRING" id="411684.HPDFL43_17256"/>
<reference evidence="4 5" key="2">
    <citation type="submission" date="2012-06" db="EMBL/GenBank/DDBJ databases">
        <authorList>
            <person name="Fiebig A."/>
        </authorList>
    </citation>
    <scope>NUCLEOTIDE SEQUENCE [LARGE SCALE GENOMIC DNA]</scope>
    <source>
        <strain evidence="4 5">DFL-43</strain>
    </source>
</reference>
<proteinExistence type="predicted"/>
<protein>
    <submittedName>
        <fullName evidence="4">Ribosome-associated heat shock protein implicated in the recycling of the 50S subunit</fullName>
    </submittedName>
</protein>
<keyword evidence="1" id="KW-0694">RNA-binding</keyword>
<dbReference type="InterPro" id="IPR002942">
    <property type="entry name" value="S4_RNA-bd"/>
</dbReference>
<keyword evidence="5" id="KW-1185">Reference proteome</keyword>
<evidence type="ECO:0000256" key="2">
    <source>
        <dbReference type="SAM" id="MobiDB-lite"/>
    </source>
</evidence>
<evidence type="ECO:0000313" key="4">
    <source>
        <dbReference type="EMBL" id="EDQ33245.1"/>
    </source>
</evidence>
<feature type="domain" description="RNA-binding S4" evidence="3">
    <location>
        <begin position="7"/>
        <end position="68"/>
    </location>
</feature>
<dbReference type="EMBL" id="ABIA03000004">
    <property type="protein sequence ID" value="EDQ33245.1"/>
    <property type="molecule type" value="Genomic_DNA"/>
</dbReference>
<dbReference type="HOGENOM" id="CLU_101003_2_0_5"/>
<dbReference type="AlphaFoldDB" id="A9D885"/>
<feature type="region of interest" description="Disordered" evidence="2">
    <location>
        <begin position="104"/>
        <end position="130"/>
    </location>
</feature>
<dbReference type="CDD" id="cd00165">
    <property type="entry name" value="S4"/>
    <property type="match status" value="1"/>
</dbReference>
<gene>
    <name evidence="4" type="ORF">HPDFL43_17256</name>
</gene>
<organism evidence="4 5">
    <name type="scientific">Hoeflea phototrophica (strain DSM 17068 / NCIMB 14078 / DFL-43)</name>
    <dbReference type="NCBI Taxonomy" id="411684"/>
    <lineage>
        <taxon>Bacteria</taxon>
        <taxon>Pseudomonadati</taxon>
        <taxon>Pseudomonadota</taxon>
        <taxon>Alphaproteobacteria</taxon>
        <taxon>Hyphomicrobiales</taxon>
        <taxon>Rhizobiaceae</taxon>
        <taxon>Hoeflea</taxon>
    </lineage>
</organism>
<dbReference type="OrthoDB" id="9797176at2"/>
<sequence>MDQAARQRIDKWLFFARVIKSRTLAAKFVAGGKVRVNGDKIDQPSFAVKPDDVLTISLERKILVLRIAGCGHRRGPAPEAQLLYEDLTPKPAAVDKMVVLKAAEREPGAGRPTKRDRRKIDMFRNPETDD</sequence>
<dbReference type="Pfam" id="PF01479">
    <property type="entry name" value="S4"/>
    <property type="match status" value="1"/>
</dbReference>
<dbReference type="PROSITE" id="PS50889">
    <property type="entry name" value="S4"/>
    <property type="match status" value="1"/>
</dbReference>
<dbReference type="InterPro" id="IPR036986">
    <property type="entry name" value="S4_RNA-bd_sf"/>
</dbReference>
<evidence type="ECO:0000256" key="1">
    <source>
        <dbReference type="PROSITE-ProRule" id="PRU00182"/>
    </source>
</evidence>
<reference evidence="4 5" key="1">
    <citation type="submission" date="2007-10" db="EMBL/GenBank/DDBJ databases">
        <authorList>
            <person name="Wagner-Dobler I."/>
            <person name="Ferriera S."/>
            <person name="Johnson J."/>
            <person name="Kravitz S."/>
            <person name="Beeson K."/>
            <person name="Sutton G."/>
            <person name="Rogers Y.-H."/>
            <person name="Friedman R."/>
            <person name="Frazier M."/>
            <person name="Venter J.C."/>
        </authorList>
    </citation>
    <scope>NUCLEOTIDE SEQUENCE [LARGE SCALE GENOMIC DNA]</scope>
    <source>
        <strain evidence="4 5">DFL-43</strain>
    </source>
</reference>
<dbReference type="SUPFAM" id="SSF55174">
    <property type="entry name" value="Alpha-L RNA-binding motif"/>
    <property type="match status" value="1"/>
</dbReference>
<name>A9D885_HOEPD</name>
<keyword evidence="4" id="KW-0346">Stress response</keyword>
<feature type="compositionally biased region" description="Basic and acidic residues" evidence="2">
    <location>
        <begin position="118"/>
        <end position="130"/>
    </location>
</feature>